<keyword evidence="4 7" id="KW-0812">Transmembrane</keyword>
<keyword evidence="5 7" id="KW-1133">Transmembrane helix</keyword>
<proteinExistence type="inferred from homology"/>
<organism evidence="9 10">
    <name type="scientific">Rossellomorea vietnamensis</name>
    <dbReference type="NCBI Taxonomy" id="218284"/>
    <lineage>
        <taxon>Bacteria</taxon>
        <taxon>Bacillati</taxon>
        <taxon>Bacillota</taxon>
        <taxon>Bacilli</taxon>
        <taxon>Bacillales</taxon>
        <taxon>Bacillaceae</taxon>
        <taxon>Rossellomorea</taxon>
    </lineage>
</organism>
<evidence type="ECO:0000256" key="7">
    <source>
        <dbReference type="SAM" id="Phobius"/>
    </source>
</evidence>
<dbReference type="KEGG" id="bvq:FHE72_02390"/>
<evidence type="ECO:0000313" key="9">
    <source>
        <dbReference type="EMBL" id="QHE60003.1"/>
    </source>
</evidence>
<dbReference type="InterPro" id="IPR051311">
    <property type="entry name" value="DedA_domain"/>
</dbReference>
<keyword evidence="6 7" id="KW-0472">Membrane</keyword>
<comment type="similarity">
    <text evidence="2">Belongs to the DedA family.</text>
</comment>
<dbReference type="AlphaFoldDB" id="A0A6I6UN20"/>
<dbReference type="GO" id="GO:0005886">
    <property type="term" value="C:plasma membrane"/>
    <property type="evidence" value="ECO:0007669"/>
    <property type="project" value="UniProtKB-SubCell"/>
</dbReference>
<sequence>MTEWLINIAEEWGIWGVLFSLLIEGSAFPFIGTFFIVTMGFILRLTWMQIVFISLAGSLLYTVGSYIPYYFSLRLGDKIEGRLKPQKLEKLRTAQKKFNRYGVWSVAIASPLHLGNVIPFLAGMARMDVKAYSFLTMLGIAPSTFLFLTIGKLYDGEKEAILEVIEDYQIVVLVGFVVVTGAYMMYKRKIKRGSLPTNGPSERKAFQEREESK</sequence>
<dbReference type="EMBL" id="CP047394">
    <property type="protein sequence ID" value="QHE60003.1"/>
    <property type="molecule type" value="Genomic_DNA"/>
</dbReference>
<name>A0A6I6UN20_9BACI</name>
<dbReference type="RefSeq" id="WP_159361114.1">
    <property type="nucleotide sequence ID" value="NZ_CP047394.1"/>
</dbReference>
<feature type="transmembrane region" description="Helical" evidence="7">
    <location>
        <begin position="129"/>
        <end position="148"/>
    </location>
</feature>
<evidence type="ECO:0000259" key="8">
    <source>
        <dbReference type="Pfam" id="PF09335"/>
    </source>
</evidence>
<dbReference type="InterPro" id="IPR032816">
    <property type="entry name" value="VTT_dom"/>
</dbReference>
<dbReference type="Pfam" id="PF09335">
    <property type="entry name" value="VTT_dom"/>
    <property type="match status" value="1"/>
</dbReference>
<keyword evidence="3" id="KW-1003">Cell membrane</keyword>
<evidence type="ECO:0000256" key="5">
    <source>
        <dbReference type="ARBA" id="ARBA00022989"/>
    </source>
</evidence>
<reference evidence="9 10" key="1">
    <citation type="submission" date="2019-06" db="EMBL/GenBank/DDBJ databases">
        <title>An operon consisting of a P-type ATPase gene and a transcriptional regular gene given the different cadmium resistance in Bacillus vietamensis 151-6 and Bacillus marisflavi 151-25.</title>
        <authorList>
            <person name="Yu X."/>
        </authorList>
    </citation>
    <scope>NUCLEOTIDE SEQUENCE [LARGE SCALE GENOMIC DNA]</scope>
    <source>
        <strain evidence="9 10">151-6</strain>
    </source>
</reference>
<protein>
    <recommendedName>
        <fullName evidence="8">VTT domain-containing protein</fullName>
    </recommendedName>
</protein>
<dbReference type="PANTHER" id="PTHR42709:SF6">
    <property type="entry name" value="UNDECAPRENYL PHOSPHATE TRANSPORTER A"/>
    <property type="match status" value="1"/>
</dbReference>
<feature type="transmembrane region" description="Helical" evidence="7">
    <location>
        <begin position="168"/>
        <end position="186"/>
    </location>
</feature>
<feature type="transmembrane region" description="Helical" evidence="7">
    <location>
        <begin position="12"/>
        <end position="43"/>
    </location>
</feature>
<feature type="transmembrane region" description="Helical" evidence="7">
    <location>
        <begin position="50"/>
        <end position="71"/>
    </location>
</feature>
<gene>
    <name evidence="9" type="ORF">FHE72_02390</name>
</gene>
<feature type="domain" description="VTT" evidence="8">
    <location>
        <begin position="32"/>
        <end position="152"/>
    </location>
</feature>
<evidence type="ECO:0000256" key="1">
    <source>
        <dbReference type="ARBA" id="ARBA00004651"/>
    </source>
</evidence>
<comment type="subcellular location">
    <subcellularLocation>
        <location evidence="1">Cell membrane</location>
        <topology evidence="1">Multi-pass membrane protein</topology>
    </subcellularLocation>
</comment>
<evidence type="ECO:0000313" key="10">
    <source>
        <dbReference type="Proteomes" id="UP000465062"/>
    </source>
</evidence>
<evidence type="ECO:0000256" key="3">
    <source>
        <dbReference type="ARBA" id="ARBA00022475"/>
    </source>
</evidence>
<feature type="transmembrane region" description="Helical" evidence="7">
    <location>
        <begin position="101"/>
        <end position="122"/>
    </location>
</feature>
<accession>A0A6I6UN20</accession>
<evidence type="ECO:0000256" key="2">
    <source>
        <dbReference type="ARBA" id="ARBA00010792"/>
    </source>
</evidence>
<dbReference type="Proteomes" id="UP000465062">
    <property type="component" value="Chromosome"/>
</dbReference>
<dbReference type="PANTHER" id="PTHR42709">
    <property type="entry name" value="ALKALINE PHOSPHATASE LIKE PROTEIN"/>
    <property type="match status" value="1"/>
</dbReference>
<evidence type="ECO:0000256" key="4">
    <source>
        <dbReference type="ARBA" id="ARBA00022692"/>
    </source>
</evidence>
<evidence type="ECO:0000256" key="6">
    <source>
        <dbReference type="ARBA" id="ARBA00023136"/>
    </source>
</evidence>